<accession>A0ABR3ADH6</accession>
<name>A0ABR3ADH6_9AGAR</name>
<comment type="caution">
    <text evidence="11">The sequence shown here is derived from an EMBL/GenBank/DDBJ whole genome shotgun (WGS) entry which is preliminary data.</text>
</comment>
<reference evidence="11 12" key="1">
    <citation type="submission" date="2024-05" db="EMBL/GenBank/DDBJ databases">
        <title>A draft genome resource for the thread blight pathogen Marasmius tenuissimus strain MS-2.</title>
        <authorList>
            <person name="Yulfo-Soto G.E."/>
            <person name="Baruah I.K."/>
            <person name="Amoako-Attah I."/>
            <person name="Bukari Y."/>
            <person name="Meinhardt L.W."/>
            <person name="Bailey B.A."/>
            <person name="Cohen S.P."/>
        </authorList>
    </citation>
    <scope>NUCLEOTIDE SEQUENCE [LARGE SCALE GENOMIC DNA]</scope>
    <source>
        <strain evidence="11 12">MS-2</strain>
    </source>
</reference>
<keyword evidence="3 9" id="KW-0812">Transmembrane</keyword>
<dbReference type="Pfam" id="PF03878">
    <property type="entry name" value="YIF1"/>
    <property type="match status" value="1"/>
</dbReference>
<keyword evidence="5 9" id="KW-0653">Protein transport</keyword>
<feature type="transmembrane region" description="Helical" evidence="9">
    <location>
        <begin position="350"/>
        <end position="368"/>
    </location>
</feature>
<comment type="function">
    <text evidence="9">Has a role in transport between endoplasmic reticulum and Golgi.</text>
</comment>
<evidence type="ECO:0000256" key="8">
    <source>
        <dbReference type="ARBA" id="ARBA00023136"/>
    </source>
</evidence>
<evidence type="ECO:0000256" key="5">
    <source>
        <dbReference type="ARBA" id="ARBA00022927"/>
    </source>
</evidence>
<evidence type="ECO:0000256" key="10">
    <source>
        <dbReference type="SAM" id="MobiDB-lite"/>
    </source>
</evidence>
<keyword evidence="7 9" id="KW-0333">Golgi apparatus</keyword>
<organism evidence="11 12">
    <name type="scientific">Marasmius tenuissimus</name>
    <dbReference type="NCBI Taxonomy" id="585030"/>
    <lineage>
        <taxon>Eukaryota</taxon>
        <taxon>Fungi</taxon>
        <taxon>Dikarya</taxon>
        <taxon>Basidiomycota</taxon>
        <taxon>Agaricomycotina</taxon>
        <taxon>Agaricomycetes</taxon>
        <taxon>Agaricomycetidae</taxon>
        <taxon>Agaricales</taxon>
        <taxon>Marasmiineae</taxon>
        <taxon>Marasmiaceae</taxon>
        <taxon>Marasmius</taxon>
    </lineage>
</organism>
<feature type="transmembrane region" description="Helical" evidence="9">
    <location>
        <begin position="242"/>
        <end position="264"/>
    </location>
</feature>
<feature type="compositionally biased region" description="Pro residues" evidence="10">
    <location>
        <begin position="1"/>
        <end position="25"/>
    </location>
</feature>
<evidence type="ECO:0000313" key="12">
    <source>
        <dbReference type="Proteomes" id="UP001437256"/>
    </source>
</evidence>
<sequence>MASPPPLRHPVPTHPAYIPEPPATPVSPDGYQRYASSPNPQQQQHQHHQHQQQQQQHSQHQQYTSPVYAQQNAPMYMTSPFQHNQHPNAPNGHGSGPQNQYQQGPPQQSFVPQPDFAAWGINDATTQFGMQLGSSAVAAGQEYVQKNFGGVIPIRSIKQHFNVSNSYVLRKLQLIVFPWNHRTWSRRVLRQENGHQEWQSPREDVNSPDLYIPLMAFVTYVLVSAFNSGLNARFHPRVLGESASSALGVVIVDFLFVYVCCYLLNVQGSGQAVDILAYTGYKFVGVIFTILSNYLNLTTSNTVYYLVFLYFFLANALFLLRSLRSLVLPDSSSPGNSTATVSPANRRRRISFLFLEAVCQIVYMFWLVRV</sequence>
<evidence type="ECO:0000256" key="4">
    <source>
        <dbReference type="ARBA" id="ARBA00022824"/>
    </source>
</evidence>
<dbReference type="EMBL" id="JBBXMP010000004">
    <property type="protein sequence ID" value="KAL0071019.1"/>
    <property type="molecule type" value="Genomic_DNA"/>
</dbReference>
<dbReference type="InterPro" id="IPR005578">
    <property type="entry name" value="Yif1_fam"/>
</dbReference>
<evidence type="ECO:0000256" key="3">
    <source>
        <dbReference type="ARBA" id="ARBA00022692"/>
    </source>
</evidence>
<feature type="transmembrane region" description="Helical" evidence="9">
    <location>
        <begin position="302"/>
        <end position="320"/>
    </location>
</feature>
<feature type="compositionally biased region" description="Polar residues" evidence="10">
    <location>
        <begin position="78"/>
        <end position="88"/>
    </location>
</feature>
<dbReference type="PANTHER" id="PTHR14083">
    <property type="entry name" value="YIP1 INTERACTING FACTOR HOMOLOG YIF1 PROTEIN"/>
    <property type="match status" value="1"/>
</dbReference>
<keyword evidence="4 9" id="KW-0256">Endoplasmic reticulum</keyword>
<evidence type="ECO:0000256" key="6">
    <source>
        <dbReference type="ARBA" id="ARBA00022989"/>
    </source>
</evidence>
<feature type="compositionally biased region" description="Low complexity" evidence="10">
    <location>
        <begin position="96"/>
        <end position="108"/>
    </location>
</feature>
<protein>
    <recommendedName>
        <fullName evidence="9">Protein YIF1</fullName>
    </recommendedName>
</protein>
<evidence type="ECO:0000256" key="1">
    <source>
        <dbReference type="ARBA" id="ARBA00009727"/>
    </source>
</evidence>
<comment type="subcellular location">
    <subcellularLocation>
        <location evidence="9">Endoplasmic reticulum membrane</location>
        <topology evidence="9">Multi-pass membrane protein</topology>
    </subcellularLocation>
    <subcellularLocation>
        <location evidence="9">Golgi apparatus membrane</location>
        <topology evidence="9">Multi-pass membrane protein</topology>
    </subcellularLocation>
</comment>
<keyword evidence="12" id="KW-1185">Reference proteome</keyword>
<proteinExistence type="inferred from homology"/>
<comment type="similarity">
    <text evidence="1 9">Belongs to the YIF1 family.</text>
</comment>
<feature type="compositionally biased region" description="Low complexity" evidence="10">
    <location>
        <begin position="51"/>
        <end position="62"/>
    </location>
</feature>
<feature type="transmembrane region" description="Helical" evidence="9">
    <location>
        <begin position="276"/>
        <end position="296"/>
    </location>
</feature>
<evidence type="ECO:0000313" key="11">
    <source>
        <dbReference type="EMBL" id="KAL0071019.1"/>
    </source>
</evidence>
<feature type="region of interest" description="Disordered" evidence="10">
    <location>
        <begin position="1"/>
        <end position="64"/>
    </location>
</feature>
<keyword evidence="8 9" id="KW-0472">Membrane</keyword>
<evidence type="ECO:0000256" key="9">
    <source>
        <dbReference type="RuleBase" id="RU368073"/>
    </source>
</evidence>
<dbReference type="Proteomes" id="UP001437256">
    <property type="component" value="Unassembled WGS sequence"/>
</dbReference>
<gene>
    <name evidence="11" type="primary">hrf1</name>
    <name evidence="11" type="ORF">AAF712_001577</name>
</gene>
<evidence type="ECO:0000256" key="2">
    <source>
        <dbReference type="ARBA" id="ARBA00022448"/>
    </source>
</evidence>
<keyword evidence="6 9" id="KW-1133">Transmembrane helix</keyword>
<feature type="transmembrane region" description="Helical" evidence="9">
    <location>
        <begin position="210"/>
        <end position="230"/>
    </location>
</feature>
<evidence type="ECO:0000256" key="7">
    <source>
        <dbReference type="ARBA" id="ARBA00023034"/>
    </source>
</evidence>
<dbReference type="PANTHER" id="PTHR14083:SF0">
    <property type="entry name" value="YIP1D-INTERACTING FACTOR 1, ISOFORM C"/>
    <property type="match status" value="1"/>
</dbReference>
<feature type="region of interest" description="Disordered" evidence="10">
    <location>
        <begin position="78"/>
        <end position="114"/>
    </location>
</feature>
<keyword evidence="2 9" id="KW-0813">Transport</keyword>